<dbReference type="EMBL" id="WHWB01034403">
    <property type="protein sequence ID" value="KAJ7410503.1"/>
    <property type="molecule type" value="Genomic_DNA"/>
</dbReference>
<reference evidence="1" key="1">
    <citation type="submission" date="2019-10" db="EMBL/GenBank/DDBJ databases">
        <authorList>
            <person name="Soares A.E.R."/>
            <person name="Aleixo A."/>
            <person name="Schneider P."/>
            <person name="Miyaki C.Y."/>
            <person name="Schneider M.P."/>
            <person name="Mello C."/>
            <person name="Vasconcelos A.T.R."/>
        </authorList>
    </citation>
    <scope>NUCLEOTIDE SEQUENCE</scope>
    <source>
        <tissue evidence="1">Muscle</tissue>
    </source>
</reference>
<dbReference type="Proteomes" id="UP001145742">
    <property type="component" value="Unassembled WGS sequence"/>
</dbReference>
<gene>
    <name evidence="1" type="ORF">WISP_107956</name>
</gene>
<evidence type="ECO:0000313" key="2">
    <source>
        <dbReference type="Proteomes" id="UP001145742"/>
    </source>
</evidence>
<proteinExistence type="predicted"/>
<sequence length="88" mass="9290">MSKSQFCAMLEWMSRTGGISGLAEGSELPPRMAPLEQGEEDAVPELEITGIHRLPRAVVDSSFLEVSSAKDMVLGDTCGLGVALAVLV</sequence>
<protein>
    <submittedName>
        <fullName evidence="1">Uncharacterized protein</fullName>
    </submittedName>
</protein>
<evidence type="ECO:0000313" key="1">
    <source>
        <dbReference type="EMBL" id="KAJ7410503.1"/>
    </source>
</evidence>
<accession>A0ABQ9CWF0</accession>
<keyword evidence="2" id="KW-1185">Reference proteome</keyword>
<name>A0ABQ9CWF0_9PASS</name>
<organism evidence="1 2">
    <name type="scientific">Willisornis vidua</name>
    <name type="common">Xingu scale-backed antbird</name>
    <dbReference type="NCBI Taxonomy" id="1566151"/>
    <lineage>
        <taxon>Eukaryota</taxon>
        <taxon>Metazoa</taxon>
        <taxon>Chordata</taxon>
        <taxon>Craniata</taxon>
        <taxon>Vertebrata</taxon>
        <taxon>Euteleostomi</taxon>
        <taxon>Archelosauria</taxon>
        <taxon>Archosauria</taxon>
        <taxon>Dinosauria</taxon>
        <taxon>Saurischia</taxon>
        <taxon>Theropoda</taxon>
        <taxon>Coelurosauria</taxon>
        <taxon>Aves</taxon>
        <taxon>Neognathae</taxon>
        <taxon>Neoaves</taxon>
        <taxon>Telluraves</taxon>
        <taxon>Australaves</taxon>
        <taxon>Passeriformes</taxon>
        <taxon>Thamnophilidae</taxon>
        <taxon>Willisornis</taxon>
    </lineage>
</organism>
<comment type="caution">
    <text evidence="1">The sequence shown here is derived from an EMBL/GenBank/DDBJ whole genome shotgun (WGS) entry which is preliminary data.</text>
</comment>